<accession>A0AAV1PX92</accession>
<feature type="non-terminal residue" evidence="5">
    <location>
        <position position="535"/>
    </location>
</feature>
<keyword evidence="1 2" id="KW-0175">Coiled coil</keyword>
<name>A0AAV1PX92_SCOSC</name>
<evidence type="ECO:0000256" key="1">
    <source>
        <dbReference type="ARBA" id="ARBA00023054"/>
    </source>
</evidence>
<dbReference type="Proteomes" id="UP001314229">
    <property type="component" value="Unassembled WGS sequence"/>
</dbReference>
<feature type="domain" description="Rootletin-like coiled-coil" evidence="4">
    <location>
        <begin position="57"/>
        <end position="220"/>
    </location>
</feature>
<dbReference type="EMBL" id="CAWUFR010000345">
    <property type="protein sequence ID" value="CAK6976346.1"/>
    <property type="molecule type" value="Genomic_DNA"/>
</dbReference>
<evidence type="ECO:0000256" key="2">
    <source>
        <dbReference type="SAM" id="Coils"/>
    </source>
</evidence>
<dbReference type="Pfam" id="PF15035">
    <property type="entry name" value="Rootletin"/>
    <property type="match status" value="1"/>
</dbReference>
<evidence type="ECO:0000313" key="5">
    <source>
        <dbReference type="EMBL" id="CAK6976346.1"/>
    </source>
</evidence>
<sequence length="535" mass="62599">MDLQREVCRLQEQLADSRAEREELESRNRVLSERLCQSVSPSLALSLRVEGEQREWRRKVREGREREARQALLIHRLQKKVLEYRDRCQHLDLHLQDEKSKLLNTELRIRDEHNDSLESALIRLEEEQQRSVCLADTNSALREQLSQSEQANQALREDLLKLTADWTREKECRTGSVCQQQDRLLSVWSCVVALRRHCHTVKTATDRDLWQLRAEFSRLSSSLLSSCDVVSSSLRIRSPPIRTSPSELPPSLSPPLTSSSTLGTFSLEELQHKEEREISELKILHETEVSQLKERIAELSRSLQAEESEHEERERAIERHKETERNLQSVSQAVIKLSRVLSSSSGGEALCVPADLSSLLSVLSHTESALQWRHQELQGAELSVQRLNEEKSSLQLRLEHTHTELTHTLDLLRSEREEASFLRPQVEEVQRERDRQEEEVKKREEEVKKREEEVKRSEEEVQRERDRQEERNKQLQTETHRRVETKLLENEQLTERETVHLQELHSLKGALEREQLDRQRAEEEAADARDALQKV</sequence>
<organism evidence="5 6">
    <name type="scientific">Scomber scombrus</name>
    <name type="common">Atlantic mackerel</name>
    <name type="synonym">Scomber vernalis</name>
    <dbReference type="NCBI Taxonomy" id="13677"/>
    <lineage>
        <taxon>Eukaryota</taxon>
        <taxon>Metazoa</taxon>
        <taxon>Chordata</taxon>
        <taxon>Craniata</taxon>
        <taxon>Vertebrata</taxon>
        <taxon>Euteleostomi</taxon>
        <taxon>Actinopterygii</taxon>
        <taxon>Neopterygii</taxon>
        <taxon>Teleostei</taxon>
        <taxon>Neoteleostei</taxon>
        <taxon>Acanthomorphata</taxon>
        <taxon>Pelagiaria</taxon>
        <taxon>Scombriformes</taxon>
        <taxon>Scombridae</taxon>
        <taxon>Scomber</taxon>
    </lineage>
</organism>
<feature type="region of interest" description="Disordered" evidence="3">
    <location>
        <begin position="428"/>
        <end position="535"/>
    </location>
</feature>
<feature type="coiled-coil region" evidence="2">
    <location>
        <begin position="110"/>
        <end position="165"/>
    </location>
</feature>
<dbReference type="AlphaFoldDB" id="A0AAV1PX92"/>
<reference evidence="5 6" key="1">
    <citation type="submission" date="2024-01" db="EMBL/GenBank/DDBJ databases">
        <authorList>
            <person name="Alioto T."/>
            <person name="Alioto T."/>
            <person name="Gomez Garrido J."/>
        </authorList>
    </citation>
    <scope>NUCLEOTIDE SEQUENCE [LARGE SCALE GENOMIC DNA]</scope>
</reference>
<evidence type="ECO:0000256" key="3">
    <source>
        <dbReference type="SAM" id="MobiDB-lite"/>
    </source>
</evidence>
<evidence type="ECO:0000259" key="4">
    <source>
        <dbReference type="Pfam" id="PF15035"/>
    </source>
</evidence>
<keyword evidence="6" id="KW-1185">Reference proteome</keyword>
<proteinExistence type="predicted"/>
<protein>
    <submittedName>
        <fullName evidence="5">Trichohyalin</fullName>
    </submittedName>
</protein>
<feature type="coiled-coil region" evidence="2">
    <location>
        <begin position="267"/>
        <end position="333"/>
    </location>
</feature>
<gene>
    <name evidence="5" type="ORF">FSCOSCO3_A023961</name>
</gene>
<feature type="region of interest" description="Disordered" evidence="3">
    <location>
        <begin position="238"/>
        <end position="259"/>
    </location>
</feature>
<evidence type="ECO:0000313" key="6">
    <source>
        <dbReference type="Proteomes" id="UP001314229"/>
    </source>
</evidence>
<comment type="caution">
    <text evidence="5">The sequence shown here is derived from an EMBL/GenBank/DDBJ whole genome shotgun (WGS) entry which is preliminary data.</text>
</comment>
<dbReference type="InterPro" id="IPR055167">
    <property type="entry name" value="Rootletin-like_CC"/>
</dbReference>